<feature type="transmembrane region" description="Helical" evidence="1">
    <location>
        <begin position="78"/>
        <end position="103"/>
    </location>
</feature>
<feature type="transmembrane region" description="Helical" evidence="1">
    <location>
        <begin position="15"/>
        <end position="38"/>
    </location>
</feature>
<gene>
    <name evidence="2" type="ORF">JN11_03628</name>
</gene>
<keyword evidence="3" id="KW-1185">Reference proteome</keyword>
<name>A0A562TV84_9SPHI</name>
<keyword evidence="1" id="KW-0812">Transmembrane</keyword>
<dbReference type="RefSeq" id="WP_144914738.1">
    <property type="nucleotide sequence ID" value="NZ_VLLI01000011.1"/>
</dbReference>
<dbReference type="Proteomes" id="UP000317010">
    <property type="component" value="Unassembled WGS sequence"/>
</dbReference>
<proteinExistence type="predicted"/>
<protein>
    <submittedName>
        <fullName evidence="2">Putative membrane protein</fullName>
    </submittedName>
</protein>
<sequence length="124" mass="13819">MEPTNPFANESNGKLAGIISYFTIVGWLIAYFAFYVNNRTSLASYQLRQTLLFHLVSMVLRFVVAAILGLVWLSTGMFSLYSLMNILYLALFIMWIIGLIGAINGDKRPIPFIGDAAQTIFSGI</sequence>
<keyword evidence="1" id="KW-1133">Transmembrane helix</keyword>
<feature type="transmembrane region" description="Helical" evidence="1">
    <location>
        <begin position="50"/>
        <end position="72"/>
    </location>
</feature>
<evidence type="ECO:0000256" key="1">
    <source>
        <dbReference type="SAM" id="Phobius"/>
    </source>
</evidence>
<evidence type="ECO:0000313" key="3">
    <source>
        <dbReference type="Proteomes" id="UP000317010"/>
    </source>
</evidence>
<organism evidence="2 3">
    <name type="scientific">Mucilaginibacter frigoritolerans</name>
    <dbReference type="NCBI Taxonomy" id="652788"/>
    <lineage>
        <taxon>Bacteria</taxon>
        <taxon>Pseudomonadati</taxon>
        <taxon>Bacteroidota</taxon>
        <taxon>Sphingobacteriia</taxon>
        <taxon>Sphingobacteriales</taxon>
        <taxon>Sphingobacteriaceae</taxon>
        <taxon>Mucilaginibacter</taxon>
    </lineage>
</organism>
<dbReference type="AlphaFoldDB" id="A0A562TV84"/>
<evidence type="ECO:0000313" key="2">
    <source>
        <dbReference type="EMBL" id="TWI97168.1"/>
    </source>
</evidence>
<dbReference type="EMBL" id="VLLI01000011">
    <property type="protein sequence ID" value="TWI97168.1"/>
    <property type="molecule type" value="Genomic_DNA"/>
</dbReference>
<accession>A0A562TV84</accession>
<comment type="caution">
    <text evidence="2">The sequence shown here is derived from an EMBL/GenBank/DDBJ whole genome shotgun (WGS) entry which is preliminary data.</text>
</comment>
<keyword evidence="1" id="KW-0472">Membrane</keyword>
<reference evidence="2 3" key="1">
    <citation type="submission" date="2019-07" db="EMBL/GenBank/DDBJ databases">
        <title>Genomic Encyclopedia of Archaeal and Bacterial Type Strains, Phase II (KMG-II): from individual species to whole genera.</title>
        <authorList>
            <person name="Goeker M."/>
        </authorList>
    </citation>
    <scope>NUCLEOTIDE SEQUENCE [LARGE SCALE GENOMIC DNA]</scope>
    <source>
        <strain evidence="2 3">ATCC BAA-1854</strain>
    </source>
</reference>
<dbReference type="OrthoDB" id="6400719at2"/>